<organism evidence="2 3">
    <name type="scientific">Photobacterium halotolerans</name>
    <dbReference type="NCBI Taxonomy" id="265726"/>
    <lineage>
        <taxon>Bacteria</taxon>
        <taxon>Pseudomonadati</taxon>
        <taxon>Pseudomonadota</taxon>
        <taxon>Gammaproteobacteria</taxon>
        <taxon>Vibrionales</taxon>
        <taxon>Vibrionaceae</taxon>
        <taxon>Photobacterium</taxon>
    </lineage>
</organism>
<reference evidence="2 3" key="1">
    <citation type="submission" date="2017-05" db="EMBL/GenBank/DDBJ databases">
        <title>High clonality and local adaptation shapes Vibrionaceae linages within an endangered oasis.</title>
        <authorList>
            <person name="Vazquez-Rosas-Landa M."/>
        </authorList>
    </citation>
    <scope>NUCLEOTIDE SEQUENCE [LARGE SCALE GENOMIC DNA]</scope>
    <source>
        <strain evidence="2 3">P46_P4S1P180</strain>
    </source>
</reference>
<sequence length="482" mass="50267">MKSLQLAALPVALTMALSGCNGSGSGSSKADDQGLPTYDVSGRVSSANLGLPMTVCADINRDWVCGADEPAVSSNQYNFTLSSTDIRVKTSPLLVQASPAVSARSSATMTLNLAAPAARENAFTLINGVTTLVMGEMLAGASLDAAVAAVSNKLKALGITPPSDLLAGSDDVALAELDTQLVALFGQLDASSDDYAAAVAGAAKGLVAYGPDLLAGTLSASQIQEIVALGRMSGNALNDTGMVQHLNLSSGLMSDQPDSGTPGQDASFGLDVTDGGFKFTKLDEKGQPLPQDSVSWQCVKDERTGLIWEVKADDKSSYRDKHRVFALETETVTPHAEEIALASCSTDHLAACTTQAYSEKLNASGYCGQTSWRLPTMNEQYDLLDFGETATDAAGNTYGLKVQFFNDQTIGSDDLPYGFYWSSTLLRTDPGYTAGKAITYLTQMSGADGGTGLGELTAYQALCVPGEECLSPNVMAVRMVAE</sequence>
<dbReference type="Pfam" id="PF07603">
    <property type="entry name" value="Lcl_C"/>
    <property type="match status" value="1"/>
</dbReference>
<dbReference type="RefSeq" id="WP_161446334.1">
    <property type="nucleotide sequence ID" value="NZ_WXWV01000127.1"/>
</dbReference>
<dbReference type="AlphaFoldDB" id="A0A7X5AT19"/>
<comment type="caution">
    <text evidence="2">The sequence shown here is derived from an EMBL/GenBank/DDBJ whole genome shotgun (WGS) entry which is preliminary data.</text>
</comment>
<gene>
    <name evidence="2" type="ORF">CAG72_16730</name>
</gene>
<proteinExistence type="predicted"/>
<dbReference type="PROSITE" id="PS51257">
    <property type="entry name" value="PROKAR_LIPOPROTEIN"/>
    <property type="match status" value="1"/>
</dbReference>
<dbReference type="Proteomes" id="UP000465712">
    <property type="component" value="Unassembled WGS sequence"/>
</dbReference>
<evidence type="ECO:0000259" key="1">
    <source>
        <dbReference type="Pfam" id="PF07603"/>
    </source>
</evidence>
<dbReference type="InterPro" id="IPR011460">
    <property type="entry name" value="Lcl_C"/>
</dbReference>
<feature type="domain" description="Lcl C-terminal" evidence="1">
    <location>
        <begin position="297"/>
        <end position="432"/>
    </location>
</feature>
<accession>A0A7X5AT19</accession>
<evidence type="ECO:0000313" key="3">
    <source>
        <dbReference type="Proteomes" id="UP000465712"/>
    </source>
</evidence>
<dbReference type="EMBL" id="WXWW01000242">
    <property type="protein sequence ID" value="NAW66844.1"/>
    <property type="molecule type" value="Genomic_DNA"/>
</dbReference>
<evidence type="ECO:0000313" key="2">
    <source>
        <dbReference type="EMBL" id="NAW66844.1"/>
    </source>
</evidence>
<name>A0A7X5AT19_9GAMM</name>
<protein>
    <submittedName>
        <fullName evidence="2">DUF1566 domain-containing protein</fullName>
    </submittedName>
</protein>